<protein>
    <submittedName>
        <fullName evidence="1">Uncharacterized protein</fullName>
    </submittedName>
</protein>
<dbReference type="OrthoDB" id="273767at2157"/>
<keyword evidence="3" id="KW-1185">Reference proteome</keyword>
<comment type="caution">
    <text evidence="1">The sequence shown here is derived from an EMBL/GenBank/DDBJ whole genome shotgun (WGS) entry which is preliminary data.</text>
</comment>
<dbReference type="AlphaFoldDB" id="A0A830FZ28"/>
<organism evidence="1 3">
    <name type="scientific">Halarchaeum rubridurum</name>
    <dbReference type="NCBI Taxonomy" id="489911"/>
    <lineage>
        <taxon>Archaea</taxon>
        <taxon>Methanobacteriati</taxon>
        <taxon>Methanobacteriota</taxon>
        <taxon>Stenosarchaea group</taxon>
        <taxon>Halobacteria</taxon>
        <taxon>Halobacteriales</taxon>
        <taxon>Halobacteriaceae</taxon>
    </lineage>
</organism>
<accession>A0A830FZ28</accession>
<dbReference type="RefSeq" id="WP_188871039.1">
    <property type="nucleotide sequence ID" value="NZ_BMOO01000003.1"/>
</dbReference>
<dbReference type="Proteomes" id="UP000765891">
    <property type="component" value="Unassembled WGS sequence"/>
</dbReference>
<gene>
    <name evidence="1" type="ORF">GCM10009017_12600</name>
    <name evidence="2" type="ORF">J2752_000484</name>
</gene>
<dbReference type="EMBL" id="BMOO01000003">
    <property type="protein sequence ID" value="GGM64021.1"/>
    <property type="molecule type" value="Genomic_DNA"/>
</dbReference>
<reference evidence="1" key="1">
    <citation type="journal article" date="2014" name="Int. J. Syst. Evol. Microbiol.">
        <title>Complete genome sequence of Corynebacterium casei LMG S-19264T (=DSM 44701T), isolated from a smear-ripened cheese.</title>
        <authorList>
            <consortium name="US DOE Joint Genome Institute (JGI-PGF)"/>
            <person name="Walter F."/>
            <person name="Albersmeier A."/>
            <person name="Kalinowski J."/>
            <person name="Ruckert C."/>
        </authorList>
    </citation>
    <scope>NUCLEOTIDE SEQUENCE</scope>
    <source>
        <strain evidence="1">JCM 16108</strain>
    </source>
</reference>
<sequence length="150" mass="16748">MKVVREDLDGTPIQRLVVTEPGTTEHFIDEVVGYLCPHCFQADETLTQIWHQADCRLAGEHGRQFYDDLEPVVDETTPTPELSPTHTITIVEYGETEGKSSETGEVGLHEGETVAFFCSCGNLDEDVFEIVHDESCQLAGWHRSAARRAD</sequence>
<evidence type="ECO:0000313" key="3">
    <source>
        <dbReference type="Proteomes" id="UP000614609"/>
    </source>
</evidence>
<proteinExistence type="predicted"/>
<evidence type="ECO:0000313" key="1">
    <source>
        <dbReference type="EMBL" id="GGM64021.1"/>
    </source>
</evidence>
<dbReference type="Proteomes" id="UP000614609">
    <property type="component" value="Unassembled WGS sequence"/>
</dbReference>
<reference evidence="2" key="3">
    <citation type="submission" date="2021-03" db="EMBL/GenBank/DDBJ databases">
        <title>Genomic Encyclopedia of Type Strains, Phase IV (KMG-IV): sequencing the most valuable type-strain genomes for metagenomic binning, comparative biology and taxonomic classification.</title>
        <authorList>
            <person name="Goeker M."/>
        </authorList>
    </citation>
    <scope>NUCLEOTIDE SEQUENCE</scope>
    <source>
        <strain evidence="2">DSM 22443</strain>
    </source>
</reference>
<name>A0A830FZ28_9EURY</name>
<reference evidence="1" key="2">
    <citation type="submission" date="2020-09" db="EMBL/GenBank/DDBJ databases">
        <authorList>
            <person name="Sun Q."/>
            <person name="Ohkuma M."/>
        </authorList>
    </citation>
    <scope>NUCLEOTIDE SEQUENCE</scope>
    <source>
        <strain evidence="1">JCM 16108</strain>
    </source>
</reference>
<dbReference type="EMBL" id="JAGGKO010000001">
    <property type="protein sequence ID" value="MBP1953603.1"/>
    <property type="molecule type" value="Genomic_DNA"/>
</dbReference>
<evidence type="ECO:0000313" key="2">
    <source>
        <dbReference type="EMBL" id="MBP1953603.1"/>
    </source>
</evidence>